<feature type="transmembrane region" description="Helical" evidence="6">
    <location>
        <begin position="37"/>
        <end position="57"/>
    </location>
</feature>
<dbReference type="AlphaFoldDB" id="A0A225DBA8"/>
<name>A0A225DBA8_9BACT</name>
<gene>
    <name evidence="7" type="ORF">FRUB_08381</name>
</gene>
<protein>
    <recommendedName>
        <fullName evidence="6">Phosphate transporter</fullName>
    </recommendedName>
</protein>
<proteinExistence type="inferred from homology"/>
<comment type="subcellular location">
    <subcellularLocation>
        <location evidence="1 6">Membrane</location>
        <topology evidence="1 6">Multi-pass membrane protein</topology>
    </subcellularLocation>
</comment>
<evidence type="ECO:0000256" key="1">
    <source>
        <dbReference type="ARBA" id="ARBA00004141"/>
    </source>
</evidence>
<dbReference type="GO" id="GO:0016020">
    <property type="term" value="C:membrane"/>
    <property type="evidence" value="ECO:0007669"/>
    <property type="project" value="UniProtKB-SubCell"/>
</dbReference>
<evidence type="ECO:0000313" key="8">
    <source>
        <dbReference type="Proteomes" id="UP000214646"/>
    </source>
</evidence>
<evidence type="ECO:0000256" key="2">
    <source>
        <dbReference type="ARBA" id="ARBA00022448"/>
    </source>
</evidence>
<feature type="transmembrane region" description="Helical" evidence="6">
    <location>
        <begin position="78"/>
        <end position="95"/>
    </location>
</feature>
<feature type="transmembrane region" description="Helical" evidence="6">
    <location>
        <begin position="343"/>
        <end position="364"/>
    </location>
</feature>
<evidence type="ECO:0000256" key="3">
    <source>
        <dbReference type="ARBA" id="ARBA00022692"/>
    </source>
</evidence>
<evidence type="ECO:0000313" key="7">
    <source>
        <dbReference type="EMBL" id="OWK35818.1"/>
    </source>
</evidence>
<feature type="transmembrane region" description="Helical" evidence="6">
    <location>
        <begin position="256"/>
        <end position="273"/>
    </location>
</feature>
<dbReference type="PANTHER" id="PTHR11101">
    <property type="entry name" value="PHOSPHATE TRANSPORTER"/>
    <property type="match status" value="1"/>
</dbReference>
<keyword evidence="4 6" id="KW-1133">Transmembrane helix</keyword>
<evidence type="ECO:0000256" key="6">
    <source>
        <dbReference type="RuleBase" id="RU363058"/>
    </source>
</evidence>
<dbReference type="Pfam" id="PF01384">
    <property type="entry name" value="PHO4"/>
    <property type="match status" value="1"/>
</dbReference>
<evidence type="ECO:0000256" key="4">
    <source>
        <dbReference type="ARBA" id="ARBA00022989"/>
    </source>
</evidence>
<evidence type="ECO:0000256" key="5">
    <source>
        <dbReference type="ARBA" id="ARBA00023136"/>
    </source>
</evidence>
<dbReference type="PANTHER" id="PTHR11101:SF80">
    <property type="entry name" value="PHOSPHATE TRANSPORTER"/>
    <property type="match status" value="1"/>
</dbReference>
<dbReference type="InterPro" id="IPR001204">
    <property type="entry name" value="Phos_transporter"/>
</dbReference>
<feature type="transmembrane region" description="Helical" evidence="6">
    <location>
        <begin position="101"/>
        <end position="120"/>
    </location>
</feature>
<dbReference type="EMBL" id="NIDE01000017">
    <property type="protein sequence ID" value="OWK35818.1"/>
    <property type="molecule type" value="Genomic_DNA"/>
</dbReference>
<dbReference type="GO" id="GO:0035435">
    <property type="term" value="P:phosphate ion transmembrane transport"/>
    <property type="evidence" value="ECO:0007669"/>
    <property type="project" value="TreeGrafter"/>
</dbReference>
<sequence>MLIVLAVVFVAYSNGSNDNFKGVATLFGSGTCSYRQALVWATLTTLAGSLLALYLAGGLIESFKGKGLVPEAVTRQPAFLMAVSLGAAITVLLATRTGMPVSTTHALTGGLVGAGLLAAAGDVRFASLGTSFVLPLLFSPVVALVLTVAVYPLFRRARRFSGVTSSTCVCVGGAYEEVRLEPDGRLLLVRTSAVLAVEEAVTCVDRYRGRVIGLEAGRVLDAAHYLSGGAVGFARGLNDTPKIVALMLAAEALPPLWGLTLVAAAMTVGGVLNSRRVAETMSKKITRMNPGQGFTANLITSLLVAGASHLGLPVSTTHVSVGALFGIGVVNGSARVKTVLTILLAWVTTLPVGAALAAVFYLLLRALEIGA</sequence>
<dbReference type="GO" id="GO:0005315">
    <property type="term" value="F:phosphate transmembrane transporter activity"/>
    <property type="evidence" value="ECO:0007669"/>
    <property type="project" value="InterPro"/>
</dbReference>
<keyword evidence="8" id="KW-1185">Reference proteome</keyword>
<keyword evidence="3 6" id="KW-0812">Transmembrane</keyword>
<keyword evidence="5 6" id="KW-0472">Membrane</keyword>
<accession>A0A225DBA8</accession>
<feature type="transmembrane region" description="Helical" evidence="6">
    <location>
        <begin position="294"/>
        <end position="312"/>
    </location>
</feature>
<reference evidence="8" key="1">
    <citation type="submission" date="2017-06" db="EMBL/GenBank/DDBJ databases">
        <title>Genome analysis of Fimbriiglobus ruber SP5, the first member of the order Planctomycetales with confirmed chitinolytic capability.</title>
        <authorList>
            <person name="Ravin N.V."/>
            <person name="Rakitin A.L."/>
            <person name="Ivanova A.A."/>
            <person name="Beletsky A.V."/>
            <person name="Kulichevskaya I.S."/>
            <person name="Mardanov A.V."/>
            <person name="Dedysh S.N."/>
        </authorList>
    </citation>
    <scope>NUCLEOTIDE SEQUENCE [LARGE SCALE GENOMIC DNA]</scope>
    <source>
        <strain evidence="8">SP5</strain>
    </source>
</reference>
<comment type="similarity">
    <text evidence="6">Belongs to the inorganic phosphate transporter (PiT) (TC 2.A.20) family.</text>
</comment>
<dbReference type="Proteomes" id="UP000214646">
    <property type="component" value="Unassembled WGS sequence"/>
</dbReference>
<keyword evidence="2 6" id="KW-0813">Transport</keyword>
<keyword evidence="6" id="KW-0592">Phosphate transport</keyword>
<feature type="transmembrane region" description="Helical" evidence="6">
    <location>
        <begin position="132"/>
        <end position="154"/>
    </location>
</feature>
<organism evidence="7 8">
    <name type="scientific">Fimbriiglobus ruber</name>
    <dbReference type="NCBI Taxonomy" id="1908690"/>
    <lineage>
        <taxon>Bacteria</taxon>
        <taxon>Pseudomonadati</taxon>
        <taxon>Planctomycetota</taxon>
        <taxon>Planctomycetia</taxon>
        <taxon>Gemmatales</taxon>
        <taxon>Gemmataceae</taxon>
        <taxon>Fimbriiglobus</taxon>
    </lineage>
</organism>
<comment type="caution">
    <text evidence="7">The sequence shown here is derived from an EMBL/GenBank/DDBJ whole genome shotgun (WGS) entry which is preliminary data.</text>
</comment>